<sequence length="118" mass="12892">MQNRRRHAADITSNGIATIYDQFALEKSAITSANSFDVGGGVSFSLDPLSLGVEALHRSYVVEGDLRSQRVVGVLNYRLGKDLYLIEDPGAFRAELGFWQRTAGIPGISGRKQKPPRA</sequence>
<keyword evidence="2" id="KW-1185">Reference proteome</keyword>
<dbReference type="RefSeq" id="WP_209145395.1">
    <property type="nucleotide sequence ID" value="NZ_JAGHKP010000002.1"/>
</dbReference>
<proteinExistence type="predicted"/>
<dbReference type="Proteomes" id="UP000679126">
    <property type="component" value="Unassembled WGS sequence"/>
</dbReference>
<dbReference type="EMBL" id="JAGHKP010000002">
    <property type="protein sequence ID" value="MBO9152403.1"/>
    <property type="molecule type" value="Genomic_DNA"/>
</dbReference>
<name>A0ABS3YCJ8_9BACT</name>
<evidence type="ECO:0000313" key="2">
    <source>
        <dbReference type="Proteomes" id="UP000679126"/>
    </source>
</evidence>
<accession>A0ABS3YCJ8</accession>
<protein>
    <submittedName>
        <fullName evidence="1">Uncharacterized protein</fullName>
    </submittedName>
</protein>
<organism evidence="1 2">
    <name type="scientific">Chitinophaga chungangae</name>
    <dbReference type="NCBI Taxonomy" id="2821488"/>
    <lineage>
        <taxon>Bacteria</taxon>
        <taxon>Pseudomonadati</taxon>
        <taxon>Bacteroidota</taxon>
        <taxon>Chitinophagia</taxon>
        <taxon>Chitinophagales</taxon>
        <taxon>Chitinophagaceae</taxon>
        <taxon>Chitinophaga</taxon>
    </lineage>
</organism>
<comment type="caution">
    <text evidence="1">The sequence shown here is derived from an EMBL/GenBank/DDBJ whole genome shotgun (WGS) entry which is preliminary data.</text>
</comment>
<evidence type="ECO:0000313" key="1">
    <source>
        <dbReference type="EMBL" id="MBO9152403.1"/>
    </source>
</evidence>
<gene>
    <name evidence="1" type="ORF">J7I43_09300</name>
</gene>
<reference evidence="2" key="1">
    <citation type="submission" date="2021-03" db="EMBL/GenBank/DDBJ databases">
        <title>Assistant Professor.</title>
        <authorList>
            <person name="Huq M.A."/>
        </authorList>
    </citation>
    <scope>NUCLEOTIDE SEQUENCE [LARGE SCALE GENOMIC DNA]</scope>
    <source>
        <strain evidence="2">MAH-28</strain>
    </source>
</reference>